<reference evidence="6" key="2">
    <citation type="submission" date="2025-08" db="UniProtKB">
        <authorList>
            <consortium name="RefSeq"/>
        </authorList>
    </citation>
    <scope>IDENTIFICATION</scope>
    <source>
        <tissue evidence="6">Leaf</tissue>
    </source>
</reference>
<feature type="compositionally biased region" description="Polar residues" evidence="3">
    <location>
        <begin position="679"/>
        <end position="691"/>
    </location>
</feature>
<dbReference type="Pfam" id="PF23290">
    <property type="entry name" value="KOW5_SPT5"/>
    <property type="match status" value="1"/>
</dbReference>
<feature type="compositionally biased region" description="Low complexity" evidence="3">
    <location>
        <begin position="25"/>
        <end position="39"/>
    </location>
</feature>
<feature type="compositionally biased region" description="Basic and acidic residues" evidence="3">
    <location>
        <begin position="797"/>
        <end position="809"/>
    </location>
</feature>
<name>A0A6P5F7L9_ANACO</name>
<feature type="compositionally biased region" description="Polar residues" evidence="3">
    <location>
        <begin position="1555"/>
        <end position="1583"/>
    </location>
</feature>
<dbReference type="SMART" id="SM00739">
    <property type="entry name" value="KOW"/>
    <property type="match status" value="3"/>
</dbReference>
<evidence type="ECO:0000256" key="2">
    <source>
        <dbReference type="ARBA" id="ARBA00023242"/>
    </source>
</evidence>
<feature type="compositionally biased region" description="Polar residues" evidence="3">
    <location>
        <begin position="1254"/>
        <end position="1274"/>
    </location>
</feature>
<feature type="compositionally biased region" description="Gly residues" evidence="3">
    <location>
        <begin position="1701"/>
        <end position="1715"/>
    </location>
</feature>
<dbReference type="Gene3D" id="3.30.70.940">
    <property type="entry name" value="NusG, N-terminal domain"/>
    <property type="match status" value="1"/>
</dbReference>
<dbReference type="InterPro" id="IPR041973">
    <property type="entry name" value="KOW_Spt5_1"/>
</dbReference>
<feature type="compositionally biased region" description="Polar residues" evidence="3">
    <location>
        <begin position="721"/>
        <end position="760"/>
    </location>
</feature>
<comment type="subcellular location">
    <subcellularLocation>
        <location evidence="1">Nucleus</location>
    </subcellularLocation>
</comment>
<dbReference type="Proteomes" id="UP000515123">
    <property type="component" value="Linkage group 7"/>
</dbReference>
<dbReference type="FunFam" id="2.30.30.30:FF:000053">
    <property type="entry name" value="Protein RNA-directed DNA methylation 3"/>
    <property type="match status" value="1"/>
</dbReference>
<dbReference type="InterPro" id="IPR005824">
    <property type="entry name" value="KOW"/>
</dbReference>
<dbReference type="InterPro" id="IPR041977">
    <property type="entry name" value="KOW_Spt5_4"/>
</dbReference>
<evidence type="ECO:0000313" key="5">
    <source>
        <dbReference type="Proteomes" id="UP000515123"/>
    </source>
</evidence>
<protein>
    <submittedName>
        <fullName evidence="6">Protein RNA-directed DNA methylation 3 isoform X1</fullName>
    </submittedName>
</protein>
<dbReference type="PANTHER" id="PTHR11125:SF8">
    <property type="entry name" value="PROTEIN RNA-DIRECTED DNA METHYLATION 3"/>
    <property type="match status" value="1"/>
</dbReference>
<feature type="domain" description="KOW" evidence="4">
    <location>
        <begin position="574"/>
        <end position="601"/>
    </location>
</feature>
<evidence type="ECO:0000256" key="1">
    <source>
        <dbReference type="ARBA" id="ARBA00004123"/>
    </source>
</evidence>
<keyword evidence="5" id="KW-1185">Reference proteome</keyword>
<dbReference type="CDD" id="cd06081">
    <property type="entry name" value="KOW_Spt5_1"/>
    <property type="match status" value="1"/>
</dbReference>
<dbReference type="PANTHER" id="PTHR11125">
    <property type="entry name" value="SUPPRESSOR OF TY 5"/>
    <property type="match status" value="1"/>
</dbReference>
<feature type="compositionally biased region" description="Basic and acidic residues" evidence="3">
    <location>
        <begin position="1128"/>
        <end position="1141"/>
    </location>
</feature>
<dbReference type="CDD" id="cd06084">
    <property type="entry name" value="KOW_Spt5_4"/>
    <property type="match status" value="1"/>
</dbReference>
<feature type="region of interest" description="Disordered" evidence="3">
    <location>
        <begin position="1"/>
        <end position="78"/>
    </location>
</feature>
<feature type="compositionally biased region" description="Basic and acidic residues" evidence="3">
    <location>
        <begin position="1505"/>
        <end position="1521"/>
    </location>
</feature>
<feature type="compositionally biased region" description="Basic and acidic residues" evidence="3">
    <location>
        <begin position="1471"/>
        <end position="1497"/>
    </location>
</feature>
<feature type="compositionally biased region" description="Basic and acidic residues" evidence="3">
    <location>
        <begin position="1060"/>
        <end position="1076"/>
    </location>
</feature>
<feature type="region of interest" description="Disordered" evidence="3">
    <location>
        <begin position="882"/>
        <end position="1715"/>
    </location>
</feature>
<feature type="compositionally biased region" description="Basic and acidic residues" evidence="3">
    <location>
        <begin position="1169"/>
        <end position="1185"/>
    </location>
</feature>
<dbReference type="GeneID" id="109712451"/>
<feature type="compositionally biased region" description="Polar residues" evidence="3">
    <location>
        <begin position="1367"/>
        <end position="1396"/>
    </location>
</feature>
<feature type="compositionally biased region" description="Polar residues" evidence="3">
    <location>
        <begin position="915"/>
        <end position="933"/>
    </location>
</feature>
<dbReference type="Gene3D" id="2.30.30.30">
    <property type="match status" value="2"/>
</dbReference>
<dbReference type="Pfam" id="PF23042">
    <property type="entry name" value="KOW1_SPT5"/>
    <property type="match status" value="1"/>
</dbReference>
<organism evidence="5 6">
    <name type="scientific">Ananas comosus</name>
    <name type="common">Pineapple</name>
    <name type="synonym">Ananas ananas</name>
    <dbReference type="NCBI Taxonomy" id="4615"/>
    <lineage>
        <taxon>Eukaryota</taxon>
        <taxon>Viridiplantae</taxon>
        <taxon>Streptophyta</taxon>
        <taxon>Embryophyta</taxon>
        <taxon>Tracheophyta</taxon>
        <taxon>Spermatophyta</taxon>
        <taxon>Magnoliopsida</taxon>
        <taxon>Liliopsida</taxon>
        <taxon>Poales</taxon>
        <taxon>Bromeliaceae</taxon>
        <taxon>Bromelioideae</taxon>
        <taxon>Ananas</taxon>
    </lineage>
</organism>
<dbReference type="Pfam" id="PF23291">
    <property type="entry name" value="KOW4_SPT5"/>
    <property type="match status" value="1"/>
</dbReference>
<dbReference type="RefSeq" id="XP_020091602.1">
    <property type="nucleotide sequence ID" value="XM_020236013.1"/>
</dbReference>
<dbReference type="InterPro" id="IPR041978">
    <property type="entry name" value="KOW_Spt5_5"/>
</dbReference>
<feature type="compositionally biased region" description="Polar residues" evidence="3">
    <location>
        <begin position="1615"/>
        <end position="1634"/>
    </location>
</feature>
<feature type="compositionally biased region" description="Polar residues" evidence="3">
    <location>
        <begin position="978"/>
        <end position="994"/>
    </location>
</feature>
<feature type="compositionally biased region" description="Low complexity" evidence="3">
    <location>
        <begin position="1398"/>
        <end position="1410"/>
    </location>
</feature>
<keyword evidence="2" id="KW-0539">Nucleus</keyword>
<reference evidence="5" key="1">
    <citation type="journal article" date="2015" name="Nat. Genet.">
        <title>The pineapple genome and the evolution of CAM photosynthesis.</title>
        <authorList>
            <person name="Ming R."/>
            <person name="VanBuren R."/>
            <person name="Wai C.M."/>
            <person name="Tang H."/>
            <person name="Schatz M.C."/>
            <person name="Bowers J.E."/>
            <person name="Lyons E."/>
            <person name="Wang M.L."/>
            <person name="Chen J."/>
            <person name="Biggers E."/>
            <person name="Zhang J."/>
            <person name="Huang L."/>
            <person name="Zhang L."/>
            <person name="Miao W."/>
            <person name="Zhang J."/>
            <person name="Ye Z."/>
            <person name="Miao C."/>
            <person name="Lin Z."/>
            <person name="Wang H."/>
            <person name="Zhou H."/>
            <person name="Yim W.C."/>
            <person name="Priest H.D."/>
            <person name="Zheng C."/>
            <person name="Woodhouse M."/>
            <person name="Edger P.P."/>
            <person name="Guyot R."/>
            <person name="Guo H.B."/>
            <person name="Guo H."/>
            <person name="Zheng G."/>
            <person name="Singh R."/>
            <person name="Sharma A."/>
            <person name="Min X."/>
            <person name="Zheng Y."/>
            <person name="Lee H."/>
            <person name="Gurtowski J."/>
            <person name="Sedlazeck F.J."/>
            <person name="Harkess A."/>
            <person name="McKain M.R."/>
            <person name="Liao Z."/>
            <person name="Fang J."/>
            <person name="Liu J."/>
            <person name="Zhang X."/>
            <person name="Zhang Q."/>
            <person name="Hu W."/>
            <person name="Qin Y."/>
            <person name="Wang K."/>
            <person name="Chen L.Y."/>
            <person name="Shirley N."/>
            <person name="Lin Y.R."/>
            <person name="Liu L.Y."/>
            <person name="Hernandez A.G."/>
            <person name="Wright C.L."/>
            <person name="Bulone V."/>
            <person name="Tuskan G.A."/>
            <person name="Heath K."/>
            <person name="Zee F."/>
            <person name="Moore P.H."/>
            <person name="Sunkar R."/>
            <person name="Leebens-Mack J.H."/>
            <person name="Mockler T."/>
            <person name="Bennetzen J.L."/>
            <person name="Freeling M."/>
            <person name="Sankoff D."/>
            <person name="Paterson A.H."/>
            <person name="Zhu X."/>
            <person name="Yang X."/>
            <person name="Smith J.A."/>
            <person name="Cushman J.C."/>
            <person name="Paull R.E."/>
            <person name="Yu Q."/>
        </authorList>
    </citation>
    <scope>NUCLEOTIDE SEQUENCE [LARGE SCALE GENOMIC DNA]</scope>
    <source>
        <strain evidence="5">cv. F153</strain>
    </source>
</reference>
<feature type="domain" description="KOW" evidence="4">
    <location>
        <begin position="240"/>
        <end position="267"/>
    </location>
</feature>
<evidence type="ECO:0000256" key="3">
    <source>
        <dbReference type="SAM" id="MobiDB-lite"/>
    </source>
</evidence>
<dbReference type="FunFam" id="3.30.70.940:FF:000010">
    <property type="entry name" value="Protein RNA-directed DNA methylation 3"/>
    <property type="match status" value="1"/>
</dbReference>
<dbReference type="InterPro" id="IPR039659">
    <property type="entry name" value="SPT5"/>
</dbReference>
<dbReference type="CDD" id="cd09888">
    <property type="entry name" value="NGN_Euk"/>
    <property type="match status" value="1"/>
</dbReference>
<dbReference type="Pfam" id="PF03439">
    <property type="entry name" value="Spt5-NGN"/>
    <property type="match status" value="1"/>
</dbReference>
<feature type="compositionally biased region" description="Gly residues" evidence="3">
    <location>
        <begin position="1114"/>
        <end position="1125"/>
    </location>
</feature>
<feature type="compositionally biased region" description="Polar residues" evidence="3">
    <location>
        <begin position="1643"/>
        <end position="1657"/>
    </location>
</feature>
<proteinExistence type="predicted"/>
<accession>A0A6P5F7L9</accession>
<feature type="region of interest" description="Disordered" evidence="3">
    <location>
        <begin position="541"/>
        <end position="567"/>
    </location>
</feature>
<feature type="compositionally biased region" description="Polar residues" evidence="3">
    <location>
        <begin position="811"/>
        <end position="829"/>
    </location>
</feature>
<evidence type="ECO:0000313" key="6">
    <source>
        <dbReference type="RefSeq" id="XP_020091602.1"/>
    </source>
</evidence>
<dbReference type="GO" id="GO:0032784">
    <property type="term" value="P:regulation of DNA-templated transcription elongation"/>
    <property type="evidence" value="ECO:0007669"/>
    <property type="project" value="InterPro"/>
</dbReference>
<feature type="compositionally biased region" description="Acidic residues" evidence="3">
    <location>
        <begin position="56"/>
        <end position="77"/>
    </location>
</feature>
<feature type="compositionally biased region" description="Basic and acidic residues" evidence="3">
    <location>
        <begin position="1012"/>
        <end position="1022"/>
    </location>
</feature>
<feature type="domain" description="KOW" evidence="4">
    <location>
        <begin position="470"/>
        <end position="497"/>
    </location>
</feature>
<feature type="compositionally biased region" description="Polar residues" evidence="3">
    <location>
        <begin position="553"/>
        <end position="562"/>
    </location>
</feature>
<dbReference type="GO" id="GO:0006357">
    <property type="term" value="P:regulation of transcription by RNA polymerase II"/>
    <property type="evidence" value="ECO:0007669"/>
    <property type="project" value="InterPro"/>
</dbReference>
<dbReference type="InterPro" id="IPR005100">
    <property type="entry name" value="NGN-domain"/>
</dbReference>
<dbReference type="InterPro" id="IPR057936">
    <property type="entry name" value="KOWx_Spt5"/>
</dbReference>
<feature type="compositionally biased region" description="Polar residues" evidence="3">
    <location>
        <begin position="953"/>
        <end position="967"/>
    </location>
</feature>
<gene>
    <name evidence="6" type="primary">LOC109712451</name>
</gene>
<feature type="region of interest" description="Disordered" evidence="3">
    <location>
        <begin position="625"/>
        <end position="832"/>
    </location>
</feature>
<dbReference type="OrthoDB" id="28901at2759"/>
<dbReference type="GO" id="GO:0006368">
    <property type="term" value="P:transcription elongation by RNA polymerase II"/>
    <property type="evidence" value="ECO:0007669"/>
    <property type="project" value="TreeGrafter"/>
</dbReference>
<dbReference type="GO" id="GO:0003729">
    <property type="term" value="F:mRNA binding"/>
    <property type="evidence" value="ECO:0007669"/>
    <property type="project" value="TreeGrafter"/>
</dbReference>
<dbReference type="InterPro" id="IPR014722">
    <property type="entry name" value="Rib_uL2_dom2"/>
</dbReference>
<feature type="compositionally biased region" description="Polar residues" evidence="3">
    <location>
        <begin position="654"/>
        <end position="665"/>
    </location>
</feature>
<feature type="compositionally biased region" description="Low complexity" evidence="3">
    <location>
        <begin position="1207"/>
        <end position="1216"/>
    </location>
</feature>
<feature type="compositionally biased region" description="Basic and acidic residues" evidence="3">
    <location>
        <begin position="1093"/>
        <end position="1108"/>
    </location>
</feature>
<feature type="compositionally biased region" description="Gly residues" evidence="3">
    <location>
        <begin position="1451"/>
        <end position="1470"/>
    </location>
</feature>
<feature type="compositionally biased region" description="Basic and acidic residues" evidence="3">
    <location>
        <begin position="1324"/>
        <end position="1342"/>
    </location>
</feature>
<dbReference type="InterPro" id="IPR039385">
    <property type="entry name" value="NGN_Euk"/>
</dbReference>
<feature type="compositionally biased region" description="Basic and acidic residues" evidence="3">
    <location>
        <begin position="1030"/>
        <end position="1042"/>
    </location>
</feature>
<dbReference type="Pfam" id="PF23037">
    <property type="entry name" value="KOWx_SPT5"/>
    <property type="match status" value="1"/>
</dbReference>
<feature type="compositionally biased region" description="Polar residues" evidence="3">
    <location>
        <begin position="771"/>
        <end position="793"/>
    </location>
</feature>
<sequence>MAVKGKGKQVASSPSSASAKRKNPAAEAAQGSGGAASSRGRAKRGRPGVLQFFDDAAMDADDDELESGGEDAEEDFPDECKAENEDLKGTARPPHLPFFVKEEELSGDELEELIKDRYGRSSKYVVHAEDSKESGDEVSAADLMKDPTVWKIKCMIGRERQMAFCFMQKFVDLDCLGNKLQIVSAFALDHVKGFVFVEADKANDVSEACKGFCNIYPGRINLVPPSEVSHLLSSRNKSCGISQGSWVRMKSGKYKGDLAQVVNLDDGRKRVMIKLIPRIDLQAISKKFGGGLSLKHAAVPAPRLISSHELDEFRPLIETRRDRQSGEVFEVLDGMMLKDGYMYKWVSNGSVVFWGVQPSESELLKFSNVNKDDSEDLDWVSSVYSGRKKVRLTDDSDNVATTSRKNEYKLHDLVLFGQKDFGVIVTVEKDGVRILKGGTEGSAVVTLRKQDIKSGCVDKMFTALDRHSKTISVNDIVKVLEGSLEGRQGIVKHLYRGSIFIYDENETENSGFFCAKSESCEKIKKSRESVNSFDDNLQGDGSASLFSEPPTISFENQDSSSGAGRRRQYDRDSLFSIGQTLRICKGPLKGYLCRVVRIFRSEVTVKLDSLVKIITVDAKFLSVPTRKRDDSTGAASDLFGTQEMPSIGPFSADGTESQPGRSSWDSPLPSFGSDGWQPFSASKLSAAGNTDNKTDDVDPWGSKVKSDQSADTWANAAAPSGDQNSSWDKSTTNAASGQADTWQNNSNDWSNKGSQKSTSDAGGWEKEKTLASDSGGSWGTGNKISNLDNSKTGGDNAWDKASNDKDKGKGSSWNEPNNWTKSEAVTSKTDSWDVKGKAIAMDDGDTWGKAKGKGIVINEDDSWDKAKGKGIVIKEDDSWGKATGKGIVINDDDTWGKAKGKGIEMNEDDPWGRAATNQSKSGNESQNWGSSQSQEKDGAFKGNQSGGWDAAAKSTQSSAAGGNTSSWDKAAKEKTETESGNWNKAGVSNQNPNDNWYKPKSFGGDSMSNWNKGEDKADRDNQTDSWNKPKSFDGGDWAKSDKQGGWNKPSGNYGNNGAGGEKHEERNWNRKGDFDGSKGSSWNRGGRYGGRGRGCDNNEFGDSRDNSVDYRPFGRGGGRGGGFGRGRGRGDSSDCRNERQSSGEGTYSKAPSSWASDQGAGWDKSSSFRRNEKPTDNFIQDKDAANEAGKSWGAKSLSEPKKDDTDTNWTSSDSKWNLGQSKRSEDGGGDKWNASKSSSWDKFSSENKSADASVPTSGWNSSNSLQDKQSSGFSGKTFAAEDAGAGQECEADPWASKVTSKAGNDSFDAGWNKASTKSGTNFDLLEKTKHASSDPAANDKSDAWNAKGRKSTLGSEEEDAWGKASKPQENITTETNVGNSSTWNKEQDTSLNSGSKWESAASQRSQSESQWNNWEKTKDKGATPTDSWSKCSSFDGGNESTWDKPRNSEGRGFGGFGGGRGRGRYSGEGGYRSRDNDWNKPADRGNDHRSSWNRDENNGSSNWNQRRDSDSGRGTSGERGRGRYGANRGRNQDNSWRGGRNQDNSWRGGRGNFGDRTSQNSQGSSWGKSDAVNSSDQQGNNDWSRGKPAAGESASAWGKQSSNWGKDDTEIKGNNAPSSWNNNTEEKNSWNTGRASGVESSGWEKNSTGSGRASGDQSAGWEKSSPGNVGAMSGGGSREKPKEAEGGGADQGSCWDKAAGAWGGAKGGSSSKGGW</sequence>
<dbReference type="InterPro" id="IPR036735">
    <property type="entry name" value="NGN_dom_sf"/>
</dbReference>
<evidence type="ECO:0000259" key="4">
    <source>
        <dbReference type="SMART" id="SM00739"/>
    </source>
</evidence>
<feature type="compositionally biased region" description="Polar residues" evidence="3">
    <location>
        <begin position="1142"/>
        <end position="1156"/>
    </location>
</feature>
<dbReference type="GO" id="GO:0032044">
    <property type="term" value="C:DSIF complex"/>
    <property type="evidence" value="ECO:0007669"/>
    <property type="project" value="TreeGrafter"/>
</dbReference>